<dbReference type="InterPro" id="IPR002933">
    <property type="entry name" value="Peptidase_M20"/>
</dbReference>
<dbReference type="OrthoDB" id="9776731at2"/>
<dbReference type="PIRSF" id="PIRSF005962">
    <property type="entry name" value="Pept_M20D_amidohydro"/>
    <property type="match status" value="1"/>
</dbReference>
<evidence type="ECO:0000256" key="5">
    <source>
        <dbReference type="PIRSR" id="PIRSR005962-1"/>
    </source>
</evidence>
<keyword evidence="2" id="KW-0378">Hydrolase</keyword>
<dbReference type="InterPro" id="IPR011650">
    <property type="entry name" value="Peptidase_M20_dimer"/>
</dbReference>
<dbReference type="GO" id="GO:0009085">
    <property type="term" value="P:lysine biosynthetic process"/>
    <property type="evidence" value="ECO:0007669"/>
    <property type="project" value="UniProtKB-KW"/>
</dbReference>
<protein>
    <submittedName>
        <fullName evidence="6">Iron permease</fullName>
    </submittedName>
</protein>
<dbReference type="NCBIfam" id="TIGR01891">
    <property type="entry name" value="amidohydrolases"/>
    <property type="match status" value="1"/>
</dbReference>
<reference evidence="6 7" key="1">
    <citation type="submission" date="2016-03" db="EMBL/GenBank/DDBJ databases">
        <title>Pediococcus and Lactobacillus from brewery environment - whole genome sequencing and assembly.</title>
        <authorList>
            <person name="Behr J."/>
            <person name="Geissler A.J."/>
            <person name="Vogel R.F."/>
        </authorList>
    </citation>
    <scope>NUCLEOTIDE SEQUENCE [LARGE SCALE GENOMIC DNA]</scope>
    <source>
        <strain evidence="6 7">TMW 1.1989</strain>
    </source>
</reference>
<dbReference type="GeneID" id="42981412"/>
<dbReference type="GO" id="GO:0046872">
    <property type="term" value="F:metal ion binding"/>
    <property type="evidence" value="ECO:0007669"/>
    <property type="project" value="UniProtKB-KW"/>
</dbReference>
<proteinExistence type="predicted"/>
<dbReference type="RefSeq" id="WP_068225833.1">
    <property type="nucleotide sequence ID" value="NZ_CP014623.1"/>
</dbReference>
<dbReference type="InterPro" id="IPR036264">
    <property type="entry name" value="Bact_exopeptidase_dim_dom"/>
</dbReference>
<comment type="cofactor">
    <cofactor evidence="5">
        <name>Mn(2+)</name>
        <dbReference type="ChEBI" id="CHEBI:29035"/>
    </cofactor>
    <text evidence="5">The Mn(2+) ion enhances activity.</text>
</comment>
<dbReference type="Gene3D" id="3.30.70.360">
    <property type="match status" value="1"/>
</dbReference>
<dbReference type="Pfam" id="PF07687">
    <property type="entry name" value="M20_dimer"/>
    <property type="match status" value="1"/>
</dbReference>
<keyword evidence="7" id="KW-1185">Reference proteome</keyword>
<feature type="binding site" evidence="5">
    <location>
        <position position="99"/>
    </location>
    <ligand>
        <name>Mn(2+)</name>
        <dbReference type="ChEBI" id="CHEBI:29035"/>
        <label>2</label>
    </ligand>
</feature>
<dbReference type="EMBL" id="CP014873">
    <property type="protein sequence ID" value="ANK62010.1"/>
    <property type="molecule type" value="Genomic_DNA"/>
</dbReference>
<dbReference type="Pfam" id="PF01546">
    <property type="entry name" value="Peptidase_M20"/>
    <property type="match status" value="1"/>
</dbReference>
<sequence>MSELLNETLSAQLIAYRHYFHEYPELSSKEFNTTKKIREILTSWGIRLLPTNLKTGVFAEIGQNDGPILGLRADIDALPIDEAANVTFRSKNPGVMHACGHDTHIVSLLGGAYLLKQQEQVLPGRVRLIFQLAEEADEGALQVIHDGKIKDLAAIIGFHNTPNQPVGQIGFRAGITSGAIDKFKVTLTGIGTHASAPQNGQDPIVALGAEIGALQTVISRQIDPLQGGVLSITHVAAGNTWNIIPETAFFEGTVRTTDKKIRQTIKTHFFDIVNNTAKAYGTTATITWYTGDPSVDNDKELTQIMIDESSQFTTTYDLQPRLGSDDFSCYQTYIPGVYANIGNGGTVSNHNSRFTAADETVIYGTKFFERNAIRLLKELSTN</sequence>
<evidence type="ECO:0000256" key="2">
    <source>
        <dbReference type="ARBA" id="ARBA00022801"/>
    </source>
</evidence>
<dbReference type="PANTHER" id="PTHR11014">
    <property type="entry name" value="PEPTIDASE M20 FAMILY MEMBER"/>
    <property type="match status" value="1"/>
</dbReference>
<feature type="binding site" evidence="5">
    <location>
        <position position="101"/>
    </location>
    <ligand>
        <name>Mn(2+)</name>
        <dbReference type="ChEBI" id="CHEBI:29035"/>
        <label>2</label>
    </ligand>
</feature>
<keyword evidence="5" id="KW-0479">Metal-binding</keyword>
<dbReference type="PANTHER" id="PTHR11014:SF63">
    <property type="entry name" value="METALLOPEPTIDASE, PUTATIVE (AFU_ORTHOLOGUE AFUA_6G09600)-RELATED"/>
    <property type="match status" value="1"/>
</dbReference>
<feature type="binding site" evidence="5">
    <location>
        <position position="135"/>
    </location>
    <ligand>
        <name>Mn(2+)</name>
        <dbReference type="ChEBI" id="CHEBI:29035"/>
        <label>2</label>
    </ligand>
</feature>
<keyword evidence="3" id="KW-0220">Diaminopimelate biosynthesis</keyword>
<dbReference type="Gene3D" id="3.40.630.10">
    <property type="entry name" value="Zn peptidases"/>
    <property type="match status" value="1"/>
</dbReference>
<dbReference type="Proteomes" id="UP000078582">
    <property type="component" value="Chromosome"/>
</dbReference>
<keyword evidence="4" id="KW-0457">Lysine biosynthesis</keyword>
<dbReference type="KEGG" id="lbt:AYR52_09780"/>
<evidence type="ECO:0000256" key="3">
    <source>
        <dbReference type="ARBA" id="ARBA00022915"/>
    </source>
</evidence>
<accession>A0A192H0X7</accession>
<dbReference type="GO" id="GO:0019877">
    <property type="term" value="P:diaminopimelate biosynthetic process"/>
    <property type="evidence" value="ECO:0007669"/>
    <property type="project" value="UniProtKB-KW"/>
</dbReference>
<keyword evidence="1" id="KW-0028">Amino-acid biosynthesis</keyword>
<evidence type="ECO:0000313" key="6">
    <source>
        <dbReference type="EMBL" id="ANK62010.1"/>
    </source>
</evidence>
<dbReference type="AlphaFoldDB" id="A0A192H0X7"/>
<dbReference type="GO" id="GO:0050118">
    <property type="term" value="F:N-acetyldiaminopimelate deacetylase activity"/>
    <property type="evidence" value="ECO:0007669"/>
    <property type="project" value="UniProtKB-ARBA"/>
</dbReference>
<keyword evidence="5" id="KW-0464">Manganese</keyword>
<name>A0A192H0X7_9LACO</name>
<dbReference type="InterPro" id="IPR017439">
    <property type="entry name" value="Amidohydrolase"/>
</dbReference>
<dbReference type="FunFam" id="3.30.70.360:FF:000001">
    <property type="entry name" value="N-acetyldiaminopimelate deacetylase"/>
    <property type="match status" value="1"/>
</dbReference>
<feature type="binding site" evidence="5">
    <location>
        <position position="350"/>
    </location>
    <ligand>
        <name>Mn(2+)</name>
        <dbReference type="ChEBI" id="CHEBI:29035"/>
        <label>2</label>
    </ligand>
</feature>
<dbReference type="SUPFAM" id="SSF55031">
    <property type="entry name" value="Bacterial exopeptidase dimerisation domain"/>
    <property type="match status" value="1"/>
</dbReference>
<evidence type="ECO:0000256" key="4">
    <source>
        <dbReference type="ARBA" id="ARBA00023154"/>
    </source>
</evidence>
<gene>
    <name evidence="6" type="ORF">AYR53_04050</name>
</gene>
<dbReference type="STRING" id="375175.AYR53_04050"/>
<evidence type="ECO:0000256" key="1">
    <source>
        <dbReference type="ARBA" id="ARBA00022605"/>
    </source>
</evidence>
<organism evidence="6 7">
    <name type="scientific">Loigolactobacillus backii</name>
    <dbReference type="NCBI Taxonomy" id="375175"/>
    <lineage>
        <taxon>Bacteria</taxon>
        <taxon>Bacillati</taxon>
        <taxon>Bacillota</taxon>
        <taxon>Bacilli</taxon>
        <taxon>Lactobacillales</taxon>
        <taxon>Lactobacillaceae</taxon>
        <taxon>Loigolactobacillus</taxon>
    </lineage>
</organism>
<dbReference type="SUPFAM" id="SSF53187">
    <property type="entry name" value="Zn-dependent exopeptidases"/>
    <property type="match status" value="1"/>
</dbReference>
<feature type="binding site" evidence="5">
    <location>
        <position position="159"/>
    </location>
    <ligand>
        <name>Mn(2+)</name>
        <dbReference type="ChEBI" id="CHEBI:29035"/>
        <label>2</label>
    </ligand>
</feature>
<evidence type="ECO:0000313" key="7">
    <source>
        <dbReference type="Proteomes" id="UP000078582"/>
    </source>
</evidence>